<evidence type="ECO:0000256" key="9">
    <source>
        <dbReference type="ARBA" id="ARBA00022953"/>
    </source>
</evidence>
<keyword evidence="8" id="KW-0694">RNA-binding</keyword>
<dbReference type="SUPFAM" id="SSF56672">
    <property type="entry name" value="DNA/RNA polymerases"/>
    <property type="match status" value="1"/>
</dbReference>
<dbReference type="InterPro" id="IPR007094">
    <property type="entry name" value="RNA-dir_pol_PSvirus"/>
</dbReference>
<reference evidence="13" key="1">
    <citation type="journal article" date="2019" name="MSphere">
        <title>Insights into Jingmenviruses host range, genetic diversity and geographical distribution.</title>
        <authorList>
            <person name="Temmam S."/>
            <person name="Bigot T."/>
            <person name="Chretien D."/>
            <person name="Gondard M."/>
            <person name="Perot P."/>
            <person name="Dufour E."/>
            <person name="Petres S."/>
            <person name="Devillers E."/>
            <person name="Hoem T."/>
            <person name="Pinarello V."/>
            <person name="Hul V."/>
            <person name="Vongphayloth K."/>
            <person name="Hertz J.C."/>
            <person name="Loiseau I."/>
            <person name="Dumarest M."/>
            <person name="Ramirez M."/>
            <person name="Duong V."/>
            <person name="Vayssier-Taussat M."/>
            <person name="Grandadam M."/>
            <person name="Albina E."/>
            <person name="Dussart P."/>
            <person name="Moutailler S."/>
            <person name="Cappelle J."/>
            <person name="Brey P.T."/>
            <person name="Eloit M."/>
        </authorList>
    </citation>
    <scope>NUCLEOTIDE SEQUENCE</scope>
    <source>
        <strain evidence="13">JMTV/Pteropus lylei/Cambodia</strain>
    </source>
</reference>
<keyword evidence="6" id="KW-0548">Nucleotidyltransferase</keyword>
<dbReference type="InterPro" id="IPR000208">
    <property type="entry name" value="Flavi_RdRp_fingers/palm"/>
</dbReference>
<evidence type="ECO:0000313" key="13">
    <source>
        <dbReference type="EMBL" id="QFR36175.1"/>
    </source>
</evidence>
<dbReference type="PROSITE" id="PS50507">
    <property type="entry name" value="RDRP_SSRNA_POS"/>
    <property type="match status" value="1"/>
</dbReference>
<evidence type="ECO:0000256" key="7">
    <source>
        <dbReference type="ARBA" id="ARBA00022806"/>
    </source>
</evidence>
<dbReference type="GO" id="GO:0042025">
    <property type="term" value="C:host cell nucleus"/>
    <property type="evidence" value="ECO:0007669"/>
    <property type="project" value="UniProtKB-SubCell"/>
</dbReference>
<name>A0A5P8N5N0_9FLAV</name>
<evidence type="ECO:0000259" key="12">
    <source>
        <dbReference type="PROSITE" id="PS50507"/>
    </source>
</evidence>
<evidence type="ECO:0000256" key="10">
    <source>
        <dbReference type="ARBA" id="ARBA00023136"/>
    </source>
</evidence>
<keyword evidence="2 13" id="KW-0696">RNA-directed RNA polymerase</keyword>
<dbReference type="EMBL" id="MN095531">
    <property type="protein sequence ID" value="QFR36175.1"/>
    <property type="molecule type" value="Genomic_RNA"/>
</dbReference>
<dbReference type="Gene3D" id="3.40.50.150">
    <property type="entry name" value="Vaccinia Virus protein VP39"/>
    <property type="match status" value="1"/>
</dbReference>
<keyword evidence="4" id="KW-0507">mRNA processing</keyword>
<dbReference type="Pfam" id="PF01728">
    <property type="entry name" value="FtsJ"/>
    <property type="match status" value="1"/>
</dbReference>
<keyword evidence="5" id="KW-0808">Transferase</keyword>
<dbReference type="InterPro" id="IPR043502">
    <property type="entry name" value="DNA/RNA_pol_sf"/>
</dbReference>
<dbReference type="GO" id="GO:0039694">
    <property type="term" value="P:viral RNA genome replication"/>
    <property type="evidence" value="ECO:0007669"/>
    <property type="project" value="InterPro"/>
</dbReference>
<dbReference type="GO" id="GO:0003968">
    <property type="term" value="F:RNA-directed RNA polymerase activity"/>
    <property type="evidence" value="ECO:0007669"/>
    <property type="project" value="UniProtKB-KW"/>
</dbReference>
<evidence type="ECO:0000256" key="6">
    <source>
        <dbReference type="ARBA" id="ARBA00022695"/>
    </source>
</evidence>
<keyword evidence="10" id="KW-0472">Membrane</keyword>
<sequence>MDQEELFTGLALAMLIALAALCQIANSYSEHATFKFTPGGKIEEYKGDGLKVWRVEPSLRDPFEVGRNTKTKMNNMTHDEFDRMKYRGVVEEVYSGDKPSKGYDKLRVLLDIMDRPKLGTVVDLCAGRGGWSELVKDQQGREGITAVSLWERGKEEWMADPAIHRINANVKHLRPWKVDTLLFDGGEAFKREQSVLKEESFNDSLLDVVDAWMMQPTPPENFVIKIQVPYTRKAIASLEKWQIKTNKGRLIRLAGDRLSNTVMYFISDRLETQLRGRVVSFLRELGYRREDRALTSDPSLQYERVEPNWTPEAHIDGCKPLTPLNMSRSIKEVKMNRAPLGITHFFKEIGYRVAKLKGSEGTRRNRFVSGLLTNIKRELERHHVFGAWQLTSTTPRAVFNIFRSKVDKAPVEQHDHYPGLKKMYDILADIWLGQVGRLKRLTEEQMAGAINRKGAMGYQLENRGYTNLGEYWDTGSWRDDVNTFKQDFLAGTPTHGVYNTTAKKEKTKNLTRQVNKGSRIIQYLPADARLYELSILGGLHGYLEKCDWSVAGKGLYQYGDLVHKAMLTTGVAIAEDIAGWDTKISKGLLTLEAHMFSRLAEDTNSQGDPQMYRLYADPHMVVQREIEGEVHDVLLRGRGQVSSGRQPTYAANTITNFVTTTYGLAVSLGIPEAEWRDLIQSLTQGKGSRRMLVSGDDKVLFLQGPEAREYASKAYVIGNDMGLIRKDMALNQHSELITEVKDISFCSHQYYPVKYGTETHYMPVRDVGEIFAKATMALGVYKDDLTQEAWARVQGLNMLVNYHHIPECRIMALAILSAPRVGLNLKGITKGWMMSTEWLTDDLGPETIHGLITQGRTSGWNQLGYVDYKERHGILLTPNKTYKIWRHGIREEIETLREDGEYKDWLEKMTVFSA</sequence>
<dbReference type="Pfam" id="PF20483">
    <property type="entry name" value="Flavi_NS5_thumb"/>
    <property type="match status" value="1"/>
</dbReference>
<dbReference type="Pfam" id="PF00972">
    <property type="entry name" value="Flavi_NS5"/>
    <property type="match status" value="1"/>
</dbReference>
<evidence type="ECO:0000256" key="8">
    <source>
        <dbReference type="ARBA" id="ARBA00022884"/>
    </source>
</evidence>
<dbReference type="GO" id="GO:0005524">
    <property type="term" value="F:ATP binding"/>
    <property type="evidence" value="ECO:0007669"/>
    <property type="project" value="InterPro"/>
</dbReference>
<comment type="catalytic activity">
    <reaction evidence="11">
        <text>ATP + H2O = ADP + phosphate + H(+)</text>
        <dbReference type="Rhea" id="RHEA:13065"/>
        <dbReference type="ChEBI" id="CHEBI:15377"/>
        <dbReference type="ChEBI" id="CHEBI:15378"/>
        <dbReference type="ChEBI" id="CHEBI:30616"/>
        <dbReference type="ChEBI" id="CHEBI:43474"/>
        <dbReference type="ChEBI" id="CHEBI:456216"/>
        <dbReference type="EC" id="3.6.4.13"/>
    </reaction>
</comment>
<dbReference type="InterPro" id="IPR029063">
    <property type="entry name" value="SAM-dependent_MTases_sf"/>
</dbReference>
<dbReference type="GO" id="GO:0006397">
    <property type="term" value="P:mRNA processing"/>
    <property type="evidence" value="ECO:0007669"/>
    <property type="project" value="UniProtKB-KW"/>
</dbReference>
<accession>A0A5P8N5N0</accession>
<keyword evidence="7" id="KW-0347">Helicase</keyword>
<evidence type="ECO:0000256" key="3">
    <source>
        <dbReference type="ARBA" id="ARBA00022562"/>
    </source>
</evidence>
<dbReference type="InterPro" id="IPR046811">
    <property type="entry name" value="Flavi_NS5_thumb"/>
</dbReference>
<dbReference type="GO" id="GO:0008168">
    <property type="term" value="F:methyltransferase activity"/>
    <property type="evidence" value="ECO:0007669"/>
    <property type="project" value="InterPro"/>
</dbReference>
<evidence type="ECO:0000256" key="4">
    <source>
        <dbReference type="ARBA" id="ARBA00022664"/>
    </source>
</evidence>
<dbReference type="GO" id="GO:0032259">
    <property type="term" value="P:methylation"/>
    <property type="evidence" value="ECO:0007669"/>
    <property type="project" value="InterPro"/>
</dbReference>
<dbReference type="GO" id="GO:0003724">
    <property type="term" value="F:RNA helicase activity"/>
    <property type="evidence" value="ECO:0007669"/>
    <property type="project" value="UniProtKB-EC"/>
</dbReference>
<protein>
    <submittedName>
        <fullName evidence="13">RNA-dependent RNA polymerase</fullName>
    </submittedName>
</protein>
<evidence type="ECO:0000256" key="11">
    <source>
        <dbReference type="ARBA" id="ARBA00047984"/>
    </source>
</evidence>
<dbReference type="Gene3D" id="1.10.260.90">
    <property type="match status" value="1"/>
</dbReference>
<keyword evidence="7" id="KW-0378">Hydrolase</keyword>
<evidence type="ECO:0000256" key="2">
    <source>
        <dbReference type="ARBA" id="ARBA00022484"/>
    </source>
</evidence>
<keyword evidence="3" id="KW-1048">Host nucleus</keyword>
<dbReference type="InterPro" id="IPR002877">
    <property type="entry name" value="RNA_MeTrfase_FtsJ_dom"/>
</dbReference>
<evidence type="ECO:0000256" key="1">
    <source>
        <dbReference type="ARBA" id="ARBA00004147"/>
    </source>
</evidence>
<proteinExistence type="predicted"/>
<keyword evidence="9" id="KW-0693">Viral RNA replication</keyword>
<organism evidence="13">
    <name type="scientific">Jingmen tick virus</name>
    <dbReference type="NCBI Taxonomy" id="1172985"/>
    <lineage>
        <taxon>Viruses</taxon>
        <taxon>Riboviria</taxon>
        <taxon>Orthornavirae</taxon>
        <taxon>Kitrinoviricota</taxon>
        <taxon>Flasuviricetes</taxon>
        <taxon>Amarillovirales</taxon>
        <taxon>Flaviviridae</taxon>
        <taxon>Jingmenvirus group</taxon>
    </lineage>
</organism>
<keyword evidence="7" id="KW-0547">Nucleotide-binding</keyword>
<evidence type="ECO:0000256" key="5">
    <source>
        <dbReference type="ARBA" id="ARBA00022679"/>
    </source>
</evidence>
<keyword evidence="7" id="KW-0067">ATP-binding</keyword>
<dbReference type="GO" id="GO:0003723">
    <property type="term" value="F:RNA binding"/>
    <property type="evidence" value="ECO:0007669"/>
    <property type="project" value="UniProtKB-KW"/>
</dbReference>
<feature type="domain" description="RdRp catalytic" evidence="12">
    <location>
        <begin position="570"/>
        <end position="710"/>
    </location>
</feature>
<comment type="subcellular location">
    <subcellularLocation>
        <location evidence="1">Host nucleus</location>
    </subcellularLocation>
</comment>